<dbReference type="InterPro" id="IPR001387">
    <property type="entry name" value="Cro/C1-type_HTH"/>
</dbReference>
<evidence type="ECO:0000313" key="5">
    <source>
        <dbReference type="Proteomes" id="UP000266260"/>
    </source>
</evidence>
<dbReference type="InterPro" id="IPR050807">
    <property type="entry name" value="TransReg_Diox_bact_type"/>
</dbReference>
<organism evidence="3 6">
    <name type="scientific">Candidatus Cryosericum odellii</name>
    <dbReference type="NCBI Taxonomy" id="2290917"/>
    <lineage>
        <taxon>Bacteria</taxon>
        <taxon>Pseudomonadati</taxon>
        <taxon>Caldisericota/Cryosericota group</taxon>
        <taxon>Candidatus Cryosericota</taxon>
        <taxon>Candidatus Cryosericia</taxon>
        <taxon>Candidatus Cryosericales</taxon>
        <taxon>Candidatus Cryosericaceae</taxon>
        <taxon>Candidatus Cryosericum</taxon>
    </lineage>
</organism>
<dbReference type="GO" id="GO:0005829">
    <property type="term" value="C:cytosol"/>
    <property type="evidence" value="ECO:0007669"/>
    <property type="project" value="TreeGrafter"/>
</dbReference>
<dbReference type="OrthoDB" id="9813662at2"/>
<dbReference type="SUPFAM" id="SSF47413">
    <property type="entry name" value="lambda repressor-like DNA-binding domains"/>
    <property type="match status" value="1"/>
</dbReference>
<dbReference type="EMBL" id="QXIU01000224">
    <property type="protein sequence ID" value="RIE07646.1"/>
    <property type="molecule type" value="Genomic_DNA"/>
</dbReference>
<dbReference type="GO" id="GO:0003700">
    <property type="term" value="F:DNA-binding transcription factor activity"/>
    <property type="evidence" value="ECO:0007669"/>
    <property type="project" value="TreeGrafter"/>
</dbReference>
<dbReference type="CDD" id="cd00093">
    <property type="entry name" value="HTH_XRE"/>
    <property type="match status" value="1"/>
</dbReference>
<dbReference type="PANTHER" id="PTHR46797">
    <property type="entry name" value="HTH-TYPE TRANSCRIPTIONAL REGULATOR"/>
    <property type="match status" value="1"/>
</dbReference>
<evidence type="ECO:0000256" key="1">
    <source>
        <dbReference type="ARBA" id="ARBA00023125"/>
    </source>
</evidence>
<accession>A0A398D4I0</accession>
<dbReference type="EMBL" id="QXIT01000033">
    <property type="protein sequence ID" value="RIE10122.1"/>
    <property type="molecule type" value="Genomic_DNA"/>
</dbReference>
<protein>
    <submittedName>
        <fullName evidence="3">XRE family transcriptional regulator</fullName>
    </submittedName>
</protein>
<feature type="domain" description="HTH cro/C1-type" evidence="2">
    <location>
        <begin position="12"/>
        <end position="66"/>
    </location>
</feature>
<dbReference type="Proteomes" id="UP000266489">
    <property type="component" value="Unassembled WGS sequence"/>
</dbReference>
<dbReference type="Proteomes" id="UP000266260">
    <property type="component" value="Unassembled WGS sequence"/>
</dbReference>
<keyword evidence="5" id="KW-1185">Reference proteome</keyword>
<dbReference type="GO" id="GO:0003677">
    <property type="term" value="F:DNA binding"/>
    <property type="evidence" value="ECO:0007669"/>
    <property type="project" value="UniProtKB-KW"/>
</dbReference>
<accession>A0A398CW94</accession>
<proteinExistence type="predicted"/>
<name>A0A398CW94_9BACT</name>
<dbReference type="PROSITE" id="PS50943">
    <property type="entry name" value="HTH_CROC1"/>
    <property type="match status" value="1"/>
</dbReference>
<keyword evidence="1" id="KW-0238">DNA-binding</keyword>
<dbReference type="InterPro" id="IPR010982">
    <property type="entry name" value="Lambda_DNA-bd_dom_sf"/>
</dbReference>
<comment type="caution">
    <text evidence="3">The sequence shown here is derived from an EMBL/GenBank/DDBJ whole genome shotgun (WGS) entry which is preliminary data.</text>
</comment>
<evidence type="ECO:0000313" key="3">
    <source>
        <dbReference type="EMBL" id="RIE07646.1"/>
    </source>
</evidence>
<dbReference type="Pfam" id="PF01381">
    <property type="entry name" value="HTH_3"/>
    <property type="match status" value="1"/>
</dbReference>
<sequence length="117" mass="12766">MNKTQADVGATIKSLRERSGFTQDNIAHYLQVDQSLISKFESGERALSARLLEKLATLFGVDLSVFSEGACNMKPLSLALRASEINEEDLETISAINRIALNGDFMTRLLKGGCGNE</sequence>
<evidence type="ECO:0000259" key="2">
    <source>
        <dbReference type="PROSITE" id="PS50943"/>
    </source>
</evidence>
<reference evidence="5 6" key="1">
    <citation type="submission" date="2018-09" db="EMBL/GenBank/DDBJ databases">
        <title>Discovery and Ecogenomic Context for Candidatus Cryosericales, a Global Caldiserica Order Active in Thawing Permafrost.</title>
        <authorList>
            <person name="Martinez M.A."/>
            <person name="Woodcroft B.J."/>
            <person name="Ignacio Espinoza J.C."/>
            <person name="Zayed A."/>
            <person name="Singleton C.M."/>
            <person name="Boyd J."/>
            <person name="Li Y.-F."/>
            <person name="Purvine S."/>
            <person name="Maughan H."/>
            <person name="Hodgkins S.B."/>
            <person name="Anderson D."/>
            <person name="Sederholm M."/>
            <person name="Temperton B."/>
            <person name="Saleska S.R."/>
            <person name="Tyson G.W."/>
            <person name="Rich V.I."/>
        </authorList>
    </citation>
    <scope>NUCLEOTIDE SEQUENCE [LARGE SCALE GENOMIC DNA]</scope>
    <source>
        <strain evidence="3 6">SMC5</strain>
        <strain evidence="4 5">SMC6</strain>
    </source>
</reference>
<gene>
    <name evidence="3" type="ORF">SMC5_09185</name>
    <name evidence="4" type="ORF">SMC6_01775</name>
</gene>
<dbReference type="PANTHER" id="PTHR46797:SF1">
    <property type="entry name" value="METHYLPHOSPHONATE SYNTHASE"/>
    <property type="match status" value="1"/>
</dbReference>
<dbReference type="Gene3D" id="1.10.260.40">
    <property type="entry name" value="lambda repressor-like DNA-binding domains"/>
    <property type="match status" value="1"/>
</dbReference>
<dbReference type="RefSeq" id="WP_119120469.1">
    <property type="nucleotide sequence ID" value="NZ_QXIT01000033.1"/>
</dbReference>
<dbReference type="AlphaFoldDB" id="A0A398CW94"/>
<dbReference type="SMART" id="SM00530">
    <property type="entry name" value="HTH_XRE"/>
    <property type="match status" value="1"/>
</dbReference>
<evidence type="ECO:0000313" key="6">
    <source>
        <dbReference type="Proteomes" id="UP000266489"/>
    </source>
</evidence>
<evidence type="ECO:0000313" key="4">
    <source>
        <dbReference type="EMBL" id="RIE10122.1"/>
    </source>
</evidence>